<dbReference type="EMBL" id="CP007129">
    <property type="protein sequence ID" value="AHG92222.1"/>
    <property type="molecule type" value="Genomic_DNA"/>
</dbReference>
<gene>
    <name evidence="1" type="ORF">J421_4687</name>
</gene>
<keyword evidence="1" id="KW-0614">Plasmid</keyword>
<name>W0RP12_9BACT</name>
<reference evidence="1 2" key="1">
    <citation type="journal article" date="2014" name="Genome Announc.">
        <title>Genome Sequence and Methylome of Soil Bacterium Gemmatirosa kalamazoonensis KBS708T, a Member of the Rarely Cultivated Gemmatimonadetes Phylum.</title>
        <authorList>
            <person name="Debruyn J.M."/>
            <person name="Radosevich M."/>
            <person name="Wommack K.E."/>
            <person name="Polson S.W."/>
            <person name="Hauser L.J."/>
            <person name="Fawaz M.N."/>
            <person name="Korlach J."/>
            <person name="Tsai Y.C."/>
        </authorList>
    </citation>
    <scope>NUCLEOTIDE SEQUENCE [LARGE SCALE GENOMIC DNA]</scope>
    <source>
        <strain evidence="1 2">KBS708</strain>
        <plasmid evidence="2">Plasmid 1</plasmid>
    </source>
</reference>
<dbReference type="InParanoid" id="W0RP12"/>
<keyword evidence="2" id="KW-1185">Reference proteome</keyword>
<geneLocation type="plasmid" evidence="1 2">
    <name>1</name>
</geneLocation>
<sequence length="100" mass="11049">MTPSIYHPVGTIRLATPAEDAALARPTDDMEDTMANFGLHTEYPLPEHVAAARRAAAERVARRAAARRRVMLRRLRGLLAAVRESAAEGVAWYARRPSMP</sequence>
<evidence type="ECO:0000313" key="1">
    <source>
        <dbReference type="EMBL" id="AHG92222.1"/>
    </source>
</evidence>
<dbReference type="KEGG" id="gba:J421_4687"/>
<proteinExistence type="predicted"/>
<organism evidence="1 2">
    <name type="scientific">Gemmatirosa kalamazoonensis</name>
    <dbReference type="NCBI Taxonomy" id="861299"/>
    <lineage>
        <taxon>Bacteria</taxon>
        <taxon>Pseudomonadati</taxon>
        <taxon>Gemmatimonadota</taxon>
        <taxon>Gemmatimonadia</taxon>
        <taxon>Gemmatimonadales</taxon>
        <taxon>Gemmatimonadaceae</taxon>
        <taxon>Gemmatirosa</taxon>
    </lineage>
</organism>
<evidence type="ECO:0000313" key="2">
    <source>
        <dbReference type="Proteomes" id="UP000019151"/>
    </source>
</evidence>
<accession>W0RP12</accession>
<dbReference type="Proteomes" id="UP000019151">
    <property type="component" value="Plasmid 1"/>
</dbReference>
<dbReference type="HOGENOM" id="CLU_2301784_0_0_0"/>
<protein>
    <submittedName>
        <fullName evidence="1">Uncharacterized protein</fullName>
    </submittedName>
</protein>
<dbReference type="AlphaFoldDB" id="W0RP12"/>